<accession>A0A151ZHB6</accession>
<proteinExistence type="predicted"/>
<organism evidence="3 4">
    <name type="scientific">Tieghemostelium lacteum</name>
    <name type="common">Slime mold</name>
    <name type="synonym">Dictyostelium lacteum</name>
    <dbReference type="NCBI Taxonomy" id="361077"/>
    <lineage>
        <taxon>Eukaryota</taxon>
        <taxon>Amoebozoa</taxon>
        <taxon>Evosea</taxon>
        <taxon>Eumycetozoa</taxon>
        <taxon>Dictyostelia</taxon>
        <taxon>Dictyosteliales</taxon>
        <taxon>Raperosteliaceae</taxon>
        <taxon>Tieghemostelium</taxon>
    </lineage>
</organism>
<dbReference type="InParanoid" id="A0A151ZHB6"/>
<keyword evidence="2" id="KW-0472">Membrane</keyword>
<evidence type="ECO:0000313" key="4">
    <source>
        <dbReference type="Proteomes" id="UP000076078"/>
    </source>
</evidence>
<keyword evidence="2" id="KW-0812">Transmembrane</keyword>
<comment type="caution">
    <text evidence="3">The sequence shown here is derived from an EMBL/GenBank/DDBJ whole genome shotgun (WGS) entry which is preliminary data.</text>
</comment>
<evidence type="ECO:0000256" key="1">
    <source>
        <dbReference type="SAM" id="MobiDB-lite"/>
    </source>
</evidence>
<reference evidence="3 4" key="1">
    <citation type="submission" date="2015-12" db="EMBL/GenBank/DDBJ databases">
        <title>Dictyostelia acquired genes for synthesis and detection of signals that induce cell-type specialization by lateral gene transfer from prokaryotes.</title>
        <authorList>
            <person name="Gloeckner G."/>
            <person name="Schaap P."/>
        </authorList>
    </citation>
    <scope>NUCLEOTIDE SEQUENCE [LARGE SCALE GENOMIC DNA]</scope>
    <source>
        <strain evidence="3 4">TK</strain>
    </source>
</reference>
<feature type="transmembrane region" description="Helical" evidence="2">
    <location>
        <begin position="128"/>
        <end position="152"/>
    </location>
</feature>
<feature type="transmembrane region" description="Helical" evidence="2">
    <location>
        <begin position="209"/>
        <end position="227"/>
    </location>
</feature>
<sequence>MSNCYCDPSVILVWTGECNEKGCRAYAAIFFIGFFFTTVEAARRLFKLRNYKKTATFISLSLLFAGSLLFLIRFLLLLLKVTELRSLGVLLFYYYGGTLSSYMWILLVWCEIIIMVNFSKTIQRLIPVIRYFIILCTCAFIIALTVGISVYWNYKITNIWILILVTIEGMLFGGLGFIIWREYVKCSSITPSGTLAQETYGKIKKIMKLSIFAIVSSLIVAIIIWFRSFWVPSNNNENVVYLFLQRGSSLLWTISILSCLNAPSDPNDKSSNWGKKLKKLAFNNTSGISDDNDDEEKQKQQKEFQEKEQKQKELQIKLTQPQPNPEPIFTPPTKIHASFDSDDSDNDDDLTIKNNNNNKETIKVVIYSQGLSTP</sequence>
<protein>
    <recommendedName>
        <fullName evidence="5">THH1/TOM1/TOM3 domain-containing protein</fullName>
    </recommendedName>
</protein>
<evidence type="ECO:0000256" key="2">
    <source>
        <dbReference type="SAM" id="Phobius"/>
    </source>
</evidence>
<feature type="transmembrane region" description="Helical" evidence="2">
    <location>
        <begin position="91"/>
        <end position="116"/>
    </location>
</feature>
<evidence type="ECO:0000313" key="3">
    <source>
        <dbReference type="EMBL" id="KYQ93270.1"/>
    </source>
</evidence>
<dbReference type="Proteomes" id="UP000076078">
    <property type="component" value="Unassembled WGS sequence"/>
</dbReference>
<dbReference type="AlphaFoldDB" id="A0A151ZHB6"/>
<gene>
    <name evidence="3" type="ORF">DLAC_05929</name>
</gene>
<keyword evidence="2" id="KW-1133">Transmembrane helix</keyword>
<feature type="transmembrane region" description="Helical" evidence="2">
    <location>
        <begin position="54"/>
        <end position="79"/>
    </location>
</feature>
<feature type="compositionally biased region" description="Acidic residues" evidence="1">
    <location>
        <begin position="340"/>
        <end position="349"/>
    </location>
</feature>
<name>A0A151ZHB6_TIELA</name>
<feature type="transmembrane region" description="Helical" evidence="2">
    <location>
        <begin position="25"/>
        <end position="42"/>
    </location>
</feature>
<keyword evidence="4" id="KW-1185">Reference proteome</keyword>
<evidence type="ECO:0008006" key="5">
    <source>
        <dbReference type="Google" id="ProtNLM"/>
    </source>
</evidence>
<feature type="compositionally biased region" description="Basic and acidic residues" evidence="1">
    <location>
        <begin position="296"/>
        <end position="315"/>
    </location>
</feature>
<dbReference type="EMBL" id="LODT01000028">
    <property type="protein sequence ID" value="KYQ93270.1"/>
    <property type="molecule type" value="Genomic_DNA"/>
</dbReference>
<feature type="transmembrane region" description="Helical" evidence="2">
    <location>
        <begin position="158"/>
        <end position="180"/>
    </location>
</feature>
<dbReference type="OrthoDB" id="19429at2759"/>
<feature type="region of interest" description="Disordered" evidence="1">
    <location>
        <begin position="284"/>
        <end position="359"/>
    </location>
</feature>